<dbReference type="EMBL" id="FN668640">
    <property type="protein sequence ID" value="CBK21188.2"/>
    <property type="molecule type" value="Genomic_DNA"/>
</dbReference>
<protein>
    <submittedName>
        <fullName evidence="1">Uncharacterized protein</fullName>
    </submittedName>
</protein>
<reference evidence="1" key="1">
    <citation type="submission" date="2010-02" db="EMBL/GenBank/DDBJ databases">
        <title>Sequencing and annotation of the Blastocystis hominis genome.</title>
        <authorList>
            <person name="Wincker P."/>
        </authorList>
    </citation>
    <scope>NUCLEOTIDE SEQUENCE</scope>
    <source>
        <strain evidence="1">Singapore isolate B</strain>
    </source>
</reference>
<dbReference type="RefSeq" id="XP_012895236.1">
    <property type="nucleotide sequence ID" value="XM_013039782.1"/>
</dbReference>
<dbReference type="OrthoDB" id="417175at2759"/>
<proteinExistence type="predicted"/>
<sequence>MSVNSERPDYVLFFNSLGGFSSVNHLHYQVMYTSSFYATATSHPDPPLPSSFSPSKLPLELATSEFLRKIGSIEMSVITDWLCQTVKLRFSGEGAYGHHDREVMAALTNIVIDMCYVKEIPYDVIFTK</sequence>
<dbReference type="AlphaFoldDB" id="D8LZE9"/>
<dbReference type="Proteomes" id="UP000008312">
    <property type="component" value="Unassembled WGS sequence"/>
</dbReference>
<gene>
    <name evidence="1" type="ORF">GSBLH_T00001378001</name>
</gene>
<dbReference type="GeneID" id="24918642"/>
<evidence type="ECO:0000313" key="2">
    <source>
        <dbReference type="Proteomes" id="UP000008312"/>
    </source>
</evidence>
<name>D8LZE9_BLAHO</name>
<organism evidence="1">
    <name type="scientific">Blastocystis hominis</name>
    <dbReference type="NCBI Taxonomy" id="12968"/>
    <lineage>
        <taxon>Eukaryota</taxon>
        <taxon>Sar</taxon>
        <taxon>Stramenopiles</taxon>
        <taxon>Bigyra</taxon>
        <taxon>Opalozoa</taxon>
        <taxon>Opalinata</taxon>
        <taxon>Blastocystidae</taxon>
        <taxon>Blastocystis</taxon>
    </lineage>
</organism>
<dbReference type="InParanoid" id="D8LZE9"/>
<accession>D8LZE9</accession>
<keyword evidence="2" id="KW-1185">Reference proteome</keyword>
<evidence type="ECO:0000313" key="1">
    <source>
        <dbReference type="EMBL" id="CBK21188.2"/>
    </source>
</evidence>